<dbReference type="InterPro" id="IPR051531">
    <property type="entry name" value="N-acetyltransferase"/>
</dbReference>
<accession>A0A371IR48</accession>
<dbReference type="Pfam" id="PF13302">
    <property type="entry name" value="Acetyltransf_3"/>
    <property type="match status" value="1"/>
</dbReference>
<dbReference type="EMBL" id="NOJZ02000022">
    <property type="protein sequence ID" value="RDY22951.1"/>
    <property type="molecule type" value="Genomic_DNA"/>
</dbReference>
<dbReference type="AlphaFoldDB" id="A0A371IR48"/>
<dbReference type="PANTHER" id="PTHR43792">
    <property type="entry name" value="GNAT FAMILY, PUTATIVE (AFU_ORTHOLOGUE AFUA_3G00765)-RELATED-RELATED"/>
    <property type="match status" value="1"/>
</dbReference>
<dbReference type="Gene3D" id="3.40.630.30">
    <property type="match status" value="1"/>
</dbReference>
<reference evidence="2 3" key="1">
    <citation type="journal article" date="2017" name="Genome Announc.">
        <title>Draft Genome Sequence of Romboutsia maritimum sp. nov. Strain CCRI-22766(T), Isolated from Coastal Estuarine Mud.</title>
        <authorList>
            <person name="Maheux A.F."/>
            <person name="Boudreau D.K."/>
            <person name="Berube E."/>
            <person name="Boissinot M."/>
            <person name="Raymond F."/>
            <person name="Brodeur S."/>
            <person name="Corbeil J."/>
            <person name="Brightwell G."/>
            <person name="Broda D."/>
            <person name="Omar R.F."/>
            <person name="Bergeron M.G."/>
        </authorList>
    </citation>
    <scope>NUCLEOTIDE SEQUENCE [LARGE SCALE GENOMIC DNA]</scope>
    <source>
        <strain evidence="2 3">CCRI-22766</strain>
    </source>
</reference>
<evidence type="ECO:0000259" key="1">
    <source>
        <dbReference type="PROSITE" id="PS51186"/>
    </source>
</evidence>
<name>A0A371IR48_9FIRM</name>
<dbReference type="PROSITE" id="PS51186">
    <property type="entry name" value="GNAT"/>
    <property type="match status" value="1"/>
</dbReference>
<comment type="caution">
    <text evidence="2">The sequence shown here is derived from an EMBL/GenBank/DDBJ whole genome shotgun (WGS) entry which is preliminary data.</text>
</comment>
<protein>
    <submittedName>
        <fullName evidence="2">N-acetyltransferase</fullName>
    </submittedName>
</protein>
<dbReference type="RefSeq" id="WP_095405821.1">
    <property type="nucleotide sequence ID" value="NZ_NOJZ02000022.1"/>
</dbReference>
<feature type="domain" description="N-acetyltransferase" evidence="1">
    <location>
        <begin position="17"/>
        <end position="187"/>
    </location>
</feature>
<dbReference type="InterPro" id="IPR016181">
    <property type="entry name" value="Acyl_CoA_acyltransferase"/>
</dbReference>
<sequence length="199" mass="23576">MHDSKYPQMKILETKRCILRPATLDDAFDLFQYYKQDIVVKYLPLNKHKSLNDTKRFIQVFFLHNYKQGKIGHFVVVFKKDKKVIGNVGFNNILKDALEGEIGICINPEYWGYNLSTELAIEMLRYGFEDLNLKKVIATTFDKNKYSKKTLENIGFYYTGEYKKKVNSLVQPKSVICHKYEMSQNSYMKNSYKINHKFY</sequence>
<dbReference type="GO" id="GO:0016747">
    <property type="term" value="F:acyltransferase activity, transferring groups other than amino-acyl groups"/>
    <property type="evidence" value="ECO:0007669"/>
    <property type="project" value="InterPro"/>
</dbReference>
<evidence type="ECO:0000313" key="3">
    <source>
        <dbReference type="Proteomes" id="UP000243494"/>
    </source>
</evidence>
<organism evidence="2 3">
    <name type="scientific">Romboutsia maritimum</name>
    <dbReference type="NCBI Taxonomy" id="2020948"/>
    <lineage>
        <taxon>Bacteria</taxon>
        <taxon>Bacillati</taxon>
        <taxon>Bacillota</taxon>
        <taxon>Clostridia</taxon>
        <taxon>Peptostreptococcales</taxon>
        <taxon>Peptostreptococcaceae</taxon>
        <taxon>Romboutsia</taxon>
    </lineage>
</organism>
<dbReference type="InterPro" id="IPR000182">
    <property type="entry name" value="GNAT_dom"/>
</dbReference>
<proteinExistence type="predicted"/>
<dbReference type="SUPFAM" id="SSF55729">
    <property type="entry name" value="Acyl-CoA N-acyltransferases (Nat)"/>
    <property type="match status" value="1"/>
</dbReference>
<keyword evidence="3" id="KW-1185">Reference proteome</keyword>
<keyword evidence="2" id="KW-0808">Transferase</keyword>
<evidence type="ECO:0000313" key="2">
    <source>
        <dbReference type="EMBL" id="RDY22951.1"/>
    </source>
</evidence>
<dbReference type="Proteomes" id="UP000243494">
    <property type="component" value="Unassembled WGS sequence"/>
</dbReference>
<dbReference type="OrthoDB" id="9785602at2"/>
<gene>
    <name evidence="2" type="ORF">CHF27_010625</name>
</gene>